<gene>
    <name evidence="1" type="ORF">BSTOLATCC_MIC55570</name>
</gene>
<dbReference type="AlphaFoldDB" id="A0AAU9JZ69"/>
<protein>
    <submittedName>
        <fullName evidence="1">Uncharacterized protein</fullName>
    </submittedName>
</protein>
<sequence length="156" mass="16764">MPQVISPEFFGSSNKPPITFPATIPICHSIDCNAMADGCSSSGHNSEINVFVTIAKGVNTPSKNLDESAHQKFGENPKSNENIVIEAIPISITGRLPQWSHIAPQNADVIVLPNIKEKVMRPTQAPVEDLSSAISNFMTILLAKGITKVKTIAFAK</sequence>
<proteinExistence type="predicted"/>
<evidence type="ECO:0000313" key="1">
    <source>
        <dbReference type="EMBL" id="CAG9332116.1"/>
    </source>
</evidence>
<dbReference type="Proteomes" id="UP001162131">
    <property type="component" value="Unassembled WGS sequence"/>
</dbReference>
<reference evidence="1" key="1">
    <citation type="submission" date="2021-09" db="EMBL/GenBank/DDBJ databases">
        <authorList>
            <consortium name="AG Swart"/>
            <person name="Singh M."/>
            <person name="Singh A."/>
            <person name="Seah K."/>
            <person name="Emmerich C."/>
        </authorList>
    </citation>
    <scope>NUCLEOTIDE SEQUENCE</scope>
    <source>
        <strain evidence="1">ATCC30299</strain>
    </source>
</reference>
<accession>A0AAU9JZ69</accession>
<evidence type="ECO:0000313" key="2">
    <source>
        <dbReference type="Proteomes" id="UP001162131"/>
    </source>
</evidence>
<dbReference type="EMBL" id="CAJZBQ010000054">
    <property type="protein sequence ID" value="CAG9332116.1"/>
    <property type="molecule type" value="Genomic_DNA"/>
</dbReference>
<organism evidence="1 2">
    <name type="scientific">Blepharisma stoltei</name>
    <dbReference type="NCBI Taxonomy" id="1481888"/>
    <lineage>
        <taxon>Eukaryota</taxon>
        <taxon>Sar</taxon>
        <taxon>Alveolata</taxon>
        <taxon>Ciliophora</taxon>
        <taxon>Postciliodesmatophora</taxon>
        <taxon>Heterotrichea</taxon>
        <taxon>Heterotrichida</taxon>
        <taxon>Blepharismidae</taxon>
        <taxon>Blepharisma</taxon>
    </lineage>
</organism>
<name>A0AAU9JZ69_9CILI</name>
<keyword evidence="2" id="KW-1185">Reference proteome</keyword>
<comment type="caution">
    <text evidence="1">The sequence shown here is derived from an EMBL/GenBank/DDBJ whole genome shotgun (WGS) entry which is preliminary data.</text>
</comment>